<protein>
    <recommendedName>
        <fullName evidence="9">Nitrite reductase</fullName>
    </recommendedName>
</protein>
<evidence type="ECO:0000256" key="4">
    <source>
        <dbReference type="SAM" id="MobiDB-lite"/>
    </source>
</evidence>
<evidence type="ECO:0000256" key="2">
    <source>
        <dbReference type="ARBA" id="ARBA00022630"/>
    </source>
</evidence>
<dbReference type="InterPro" id="IPR016156">
    <property type="entry name" value="FAD/NAD-linked_Rdtase_dimer_sf"/>
</dbReference>
<dbReference type="Proteomes" id="UP000031774">
    <property type="component" value="Chromosome"/>
</dbReference>
<dbReference type="PANTHER" id="PTHR43429:SF3">
    <property type="entry name" value="NITRITE REDUCTASE [NAD(P)H]"/>
    <property type="match status" value="1"/>
</dbReference>
<sequence length="544" mass="55241">MSTRIVVVGGGTAGARLAQRLPVTLLGEEPHAPYNRVLLADVLAGRYAPEVIALPGTREPVRLGVRAVRIDRAARTVECADGSLVGYDRLVLATGSNPVLPPLRGLRGAALPAGVHPFRTLDDCLSLRALVRPGVRAVVIGGGLLGVSAARALAALGADVVLTQQGERLMERQLDAQASALLRSHVEALGVEVHTECRVSGLRQRDGAVTAVELADGYVLDTQVVVLACGVRPRVALAREAGLSVATGIVVDDELRTSDPHIHAIGDCAEHGGRVYGLAGPALEQADVLADVLLAETPAPARTGALTGASAEARAGTRDGALGDAPAPARTRDGAHPRVGNRPAGAGRVGTRDGAPGRAPALRTDPHHEDAAHPVRAQAREPLAPAGRGSAVPTLPQALGFARAGGTPLAPAERMPTAGGAQPTAATPAPAPAEAQPASAGSAPAARYTGTRALTRLTLGGARPLDLAAFGEVTAQPGDDVVQLADATRAAYRKVVVRGDRLVGGVLLGDLAAVGALARAWEGDEALPDAAPLLHLLTHDGGSS</sequence>
<dbReference type="Pfam" id="PF18267">
    <property type="entry name" value="Rubredoxin_C"/>
    <property type="match status" value="1"/>
</dbReference>
<feature type="region of interest" description="Disordered" evidence="4">
    <location>
        <begin position="402"/>
        <end position="446"/>
    </location>
</feature>
<organism evidence="7 8">
    <name type="scientific">Streptomyces vietnamensis</name>
    <dbReference type="NCBI Taxonomy" id="362257"/>
    <lineage>
        <taxon>Bacteria</taxon>
        <taxon>Bacillati</taxon>
        <taxon>Actinomycetota</taxon>
        <taxon>Actinomycetes</taxon>
        <taxon>Kitasatosporales</taxon>
        <taxon>Streptomycetaceae</taxon>
        <taxon>Streptomyces</taxon>
    </lineage>
</organism>
<evidence type="ECO:0000259" key="6">
    <source>
        <dbReference type="Pfam" id="PF18267"/>
    </source>
</evidence>
<dbReference type="KEGG" id="svt:SVTN_12310"/>
<evidence type="ECO:0000256" key="3">
    <source>
        <dbReference type="ARBA" id="ARBA00022827"/>
    </source>
</evidence>
<feature type="domain" description="NADH-rubredoxin oxidoreductase C-terminal" evidence="6">
    <location>
        <begin position="465"/>
        <end position="514"/>
    </location>
</feature>
<dbReference type="InterPro" id="IPR041575">
    <property type="entry name" value="Rubredoxin_C"/>
</dbReference>
<dbReference type="Pfam" id="PF07992">
    <property type="entry name" value="Pyr_redox_2"/>
    <property type="match status" value="1"/>
</dbReference>
<evidence type="ECO:0000313" key="7">
    <source>
        <dbReference type="EMBL" id="AJF65083.1"/>
    </source>
</evidence>
<dbReference type="InterPro" id="IPR036188">
    <property type="entry name" value="FAD/NAD-bd_sf"/>
</dbReference>
<dbReference type="PANTHER" id="PTHR43429">
    <property type="entry name" value="PYRIDINE NUCLEOTIDE-DISULFIDE OXIDOREDUCTASE DOMAIN-CONTAINING"/>
    <property type="match status" value="1"/>
</dbReference>
<evidence type="ECO:0000259" key="5">
    <source>
        <dbReference type="Pfam" id="PF07992"/>
    </source>
</evidence>
<reference evidence="7 8" key="1">
    <citation type="submission" date="2014-12" db="EMBL/GenBank/DDBJ databases">
        <title>Complete genome sequence of Streptomyces vietnamensis strain GIMV4.0001, a genetic manipulable producer of the benzoisochromanequinone antibiotic granaticin.</title>
        <authorList>
            <person name="Deng M.R."/>
            <person name="Guo J."/>
            <person name="Ma L.Y."/>
            <person name="Feng G.D."/>
            <person name="Mo C.Y."/>
            <person name="Zhu H.H."/>
        </authorList>
    </citation>
    <scope>NUCLEOTIDE SEQUENCE [LARGE SCALE GENOMIC DNA]</scope>
    <source>
        <strain evidence="8">GIMV4.0001</strain>
    </source>
</reference>
<comment type="cofactor">
    <cofactor evidence="1">
        <name>FAD</name>
        <dbReference type="ChEBI" id="CHEBI:57692"/>
    </cofactor>
</comment>
<dbReference type="InterPro" id="IPR050260">
    <property type="entry name" value="FAD-bd_OxRdtase"/>
</dbReference>
<keyword evidence="3" id="KW-0274">FAD</keyword>
<dbReference type="GO" id="GO:0016491">
    <property type="term" value="F:oxidoreductase activity"/>
    <property type="evidence" value="ECO:0007669"/>
    <property type="project" value="InterPro"/>
</dbReference>
<proteinExistence type="predicted"/>
<feature type="region of interest" description="Disordered" evidence="4">
    <location>
        <begin position="304"/>
        <end position="369"/>
    </location>
</feature>
<gene>
    <name evidence="7" type="ORF">SVTN_12310</name>
</gene>
<dbReference type="HOGENOM" id="CLU_003291_4_4_11"/>
<name>A0A0B5I5Z1_9ACTN</name>
<dbReference type="InterPro" id="IPR023753">
    <property type="entry name" value="FAD/NAD-binding_dom"/>
</dbReference>
<keyword evidence="8" id="KW-1185">Reference proteome</keyword>
<dbReference type="SUPFAM" id="SSF51905">
    <property type="entry name" value="FAD/NAD(P)-binding domain"/>
    <property type="match status" value="1"/>
</dbReference>
<evidence type="ECO:0008006" key="9">
    <source>
        <dbReference type="Google" id="ProtNLM"/>
    </source>
</evidence>
<dbReference type="Gene3D" id="3.50.50.60">
    <property type="entry name" value="FAD/NAD(P)-binding domain"/>
    <property type="match status" value="2"/>
</dbReference>
<accession>A0A0B5I5Z1</accession>
<feature type="domain" description="FAD/NAD(P)-binding" evidence="5">
    <location>
        <begin position="4"/>
        <end position="285"/>
    </location>
</feature>
<keyword evidence="2" id="KW-0285">Flavoprotein</keyword>
<feature type="compositionally biased region" description="Low complexity" evidence="4">
    <location>
        <begin position="416"/>
        <end position="446"/>
    </location>
</feature>
<evidence type="ECO:0000256" key="1">
    <source>
        <dbReference type="ARBA" id="ARBA00001974"/>
    </source>
</evidence>
<dbReference type="Gene3D" id="3.30.390.30">
    <property type="match status" value="1"/>
</dbReference>
<dbReference type="AlphaFoldDB" id="A0A0B5I5Z1"/>
<dbReference type="PRINTS" id="PR00368">
    <property type="entry name" value="FADPNR"/>
</dbReference>
<evidence type="ECO:0000313" key="8">
    <source>
        <dbReference type="Proteomes" id="UP000031774"/>
    </source>
</evidence>
<dbReference type="EMBL" id="CP010407">
    <property type="protein sequence ID" value="AJF65083.1"/>
    <property type="molecule type" value="Genomic_DNA"/>
</dbReference>
<dbReference type="STRING" id="362257.SVTN_12310"/>